<keyword evidence="2" id="KW-0812">Transmembrane</keyword>
<organism evidence="3 4">
    <name type="scientific">Ascaris lumbricoides</name>
    <name type="common">Giant roundworm</name>
    <dbReference type="NCBI Taxonomy" id="6252"/>
    <lineage>
        <taxon>Eukaryota</taxon>
        <taxon>Metazoa</taxon>
        <taxon>Ecdysozoa</taxon>
        <taxon>Nematoda</taxon>
        <taxon>Chromadorea</taxon>
        <taxon>Rhabditida</taxon>
        <taxon>Spirurina</taxon>
        <taxon>Ascaridomorpha</taxon>
        <taxon>Ascaridoidea</taxon>
        <taxon>Ascarididae</taxon>
        <taxon>Ascaris</taxon>
    </lineage>
</organism>
<evidence type="ECO:0000313" key="4">
    <source>
        <dbReference type="WBParaSite" id="ALUE_0000984901-mRNA-1"/>
    </source>
</evidence>
<feature type="region of interest" description="Disordered" evidence="1">
    <location>
        <begin position="349"/>
        <end position="370"/>
    </location>
</feature>
<dbReference type="AlphaFoldDB" id="A0A0M3I0X6"/>
<reference evidence="4" key="1">
    <citation type="submission" date="2017-02" db="UniProtKB">
        <authorList>
            <consortium name="WormBaseParasite"/>
        </authorList>
    </citation>
    <scope>IDENTIFICATION</scope>
</reference>
<name>A0A0M3I0X6_ASCLU</name>
<accession>A0A0M3I0X6</accession>
<proteinExistence type="predicted"/>
<dbReference type="Proteomes" id="UP000036681">
    <property type="component" value="Unplaced"/>
</dbReference>
<feature type="compositionally biased region" description="Basic and acidic residues" evidence="1">
    <location>
        <begin position="57"/>
        <end position="71"/>
    </location>
</feature>
<evidence type="ECO:0000313" key="3">
    <source>
        <dbReference type="Proteomes" id="UP000036681"/>
    </source>
</evidence>
<keyword evidence="3" id="KW-1185">Reference proteome</keyword>
<evidence type="ECO:0000256" key="2">
    <source>
        <dbReference type="SAM" id="Phobius"/>
    </source>
</evidence>
<keyword evidence="2" id="KW-0472">Membrane</keyword>
<evidence type="ECO:0000256" key="1">
    <source>
        <dbReference type="SAM" id="MobiDB-lite"/>
    </source>
</evidence>
<feature type="region of interest" description="Disordered" evidence="1">
    <location>
        <begin position="99"/>
        <end position="149"/>
    </location>
</feature>
<keyword evidence="2" id="KW-1133">Transmembrane helix</keyword>
<feature type="region of interest" description="Disordered" evidence="1">
    <location>
        <begin position="51"/>
        <end position="76"/>
    </location>
</feature>
<sequence>MEDGNYASLSNGFITVRMHRWRRLMAVMLAAALIVAAVFAVPLLVLLQKSPQPQTAAKEENRTSMTRKENDLPLANSTSSLASSLISVQLQNTTLNEMMMNSSGSTNVPERNETTVGPPIATTIGPGNWTDTRDLSTASENSNNEDFTSEISPEILATNLPPLRLASTPLATHTNGEFPALSPTGQKKEAVEGNLRSASARFSTEFLPFVGPTSSHFNTVLSYGVGARLNKTSISGIISTACPKTSKTTIEHVAAQITFLTSKGLMPNYEEDATVMVTGATTIEPSSLTFETDDATAIYNTTAATTIYKTAQITTSSNTTRTITPSLLLSTLVMQRPTRPTVSTTATTKVKNRQSSGHGFRKNQIDRRLPSHVRNQLRRHRLQQRLRELFLRRQSPRTTSALMTDI</sequence>
<protein>
    <submittedName>
        <fullName evidence="4">SEA domain-containing protein</fullName>
    </submittedName>
</protein>
<feature type="transmembrane region" description="Helical" evidence="2">
    <location>
        <begin position="24"/>
        <end position="47"/>
    </location>
</feature>
<feature type="compositionally biased region" description="Polar residues" evidence="1">
    <location>
        <begin position="135"/>
        <end position="149"/>
    </location>
</feature>
<dbReference type="WBParaSite" id="ALUE_0000984901-mRNA-1">
    <property type="protein sequence ID" value="ALUE_0000984901-mRNA-1"/>
    <property type="gene ID" value="ALUE_0000984901"/>
</dbReference>
<feature type="compositionally biased region" description="Polar residues" evidence="1">
    <location>
        <begin position="99"/>
        <end position="109"/>
    </location>
</feature>